<keyword evidence="2 3" id="KW-0808">Transferase</keyword>
<comment type="similarity">
    <text evidence="3">Belongs to the methyltransferase superfamily. EgtD family.</text>
</comment>
<dbReference type="PANTHER" id="PTHR43397:SF1">
    <property type="entry name" value="ERGOTHIONEINE BIOSYNTHESIS PROTEIN 1"/>
    <property type="match status" value="1"/>
</dbReference>
<dbReference type="PANTHER" id="PTHR43397">
    <property type="entry name" value="ERGOTHIONEINE BIOSYNTHESIS PROTEIN 1"/>
    <property type="match status" value="1"/>
</dbReference>
<dbReference type="InterPro" id="IPR019257">
    <property type="entry name" value="MeTrfase_dom"/>
</dbReference>
<dbReference type="PIRSF" id="PIRSF018005">
    <property type="entry name" value="UCP018005"/>
    <property type="match status" value="1"/>
</dbReference>
<comment type="pathway">
    <text evidence="3">Amino-acid biosynthesis; ergothioneine biosynthesis.</text>
</comment>
<feature type="binding site" evidence="3">
    <location>
        <position position="87"/>
    </location>
    <ligand>
        <name>S-adenosyl-L-methionine</name>
        <dbReference type="ChEBI" id="CHEBI:59789"/>
    </ligand>
</feature>
<evidence type="ECO:0000313" key="6">
    <source>
        <dbReference type="Proteomes" id="UP001499942"/>
    </source>
</evidence>
<comment type="function">
    <text evidence="3">Catalyzes the SAM-dependent triple methylation of the alpha-amino group of histidine to form hercynine, a step in the biosynthesis pathway of ergothioneine.</text>
</comment>
<dbReference type="RefSeq" id="WP_344362151.1">
    <property type="nucleotide sequence ID" value="NZ_BAAASR010000018.1"/>
</dbReference>
<comment type="caution">
    <text evidence="5">The sequence shown here is derived from an EMBL/GenBank/DDBJ whole genome shotgun (WGS) entry which is preliminary data.</text>
</comment>
<protein>
    <recommendedName>
        <fullName evidence="3">Histidine N-alpha-methyltransferase</fullName>
        <ecNumber evidence="3">2.1.1.44</ecNumber>
    </recommendedName>
    <alternativeName>
        <fullName evidence="3">Histidine trimethyltransferase</fullName>
    </alternativeName>
</protein>
<proteinExistence type="inferred from homology"/>
<feature type="binding site" evidence="3">
    <location>
        <begin position="140"/>
        <end position="141"/>
    </location>
    <ligand>
        <name>S-adenosyl-L-methionine</name>
        <dbReference type="ChEBI" id="CHEBI:59789"/>
    </ligand>
</feature>
<name>A0ABN3MH61_9ACTN</name>
<evidence type="ECO:0000313" key="5">
    <source>
        <dbReference type="EMBL" id="GAA2500089.1"/>
    </source>
</evidence>
<dbReference type="InterPro" id="IPR051128">
    <property type="entry name" value="EgtD_Methyltrsf_superfamily"/>
</dbReference>
<reference evidence="5 6" key="1">
    <citation type="journal article" date="2019" name="Int. J. Syst. Evol. Microbiol.">
        <title>The Global Catalogue of Microorganisms (GCM) 10K type strain sequencing project: providing services to taxonomists for standard genome sequencing and annotation.</title>
        <authorList>
            <consortium name="The Broad Institute Genomics Platform"/>
            <consortium name="The Broad Institute Genome Sequencing Center for Infectious Disease"/>
            <person name="Wu L."/>
            <person name="Ma J."/>
        </authorList>
    </citation>
    <scope>NUCLEOTIDE SEQUENCE [LARGE SCALE GENOMIC DNA]</scope>
    <source>
        <strain evidence="5 6">JCM 5062</strain>
    </source>
</reference>
<evidence type="ECO:0000259" key="4">
    <source>
        <dbReference type="Pfam" id="PF10017"/>
    </source>
</evidence>
<feature type="domain" description="Histidine-specific methyltransferase SAM-dependent" evidence="4">
    <location>
        <begin position="20"/>
        <end position="319"/>
    </location>
</feature>
<dbReference type="Proteomes" id="UP001499942">
    <property type="component" value="Unassembled WGS sequence"/>
</dbReference>
<sequence length="321" mass="35213">MSPFLLTRTLPEDATGADLRADVLHGLTRTPKDLPPKWFYDARGSELFEEITRLPEYYPTRAEREILIARAAEIADVTRARTLVELGSGSSEKTRHLIDALLPGLESYVPVDVSESALRGAAEALTAEHPELLVHALIADFTRGLALPGTPGPRLVAFLGGTIGNLLPEQRRLFLRSVRTLLAPGDALLLGTDLVKDERTLVAAYDDASGVTAAFNKNVLAVLARELGADVDPGGFDHVAVWDRGKEWIEMRLRARRALTVKIRELDLEVAFAAGEEMRTEVSAKFRQEGVRDELADAGMELAHWWTDEEGRFALSLATAV</sequence>
<dbReference type="InterPro" id="IPR035094">
    <property type="entry name" value="EgtD"/>
</dbReference>
<dbReference type="Pfam" id="PF10017">
    <property type="entry name" value="Methyltransf_33"/>
    <property type="match status" value="1"/>
</dbReference>
<keyword evidence="1 3" id="KW-0489">Methyltransferase</keyword>
<feature type="binding site" evidence="3">
    <location>
        <position position="165"/>
    </location>
    <ligand>
        <name>L-histidine</name>
        <dbReference type="ChEBI" id="CHEBI:57595"/>
    </ligand>
</feature>
<dbReference type="EMBL" id="BAAASR010000018">
    <property type="protein sequence ID" value="GAA2500089.1"/>
    <property type="molecule type" value="Genomic_DNA"/>
</dbReference>
<comment type="subunit">
    <text evidence="3">Monomer.</text>
</comment>
<feature type="binding site" evidence="3">
    <location>
        <position position="205"/>
    </location>
    <ligand>
        <name>L-histidine</name>
        <dbReference type="ChEBI" id="CHEBI:57595"/>
    </ligand>
</feature>
<gene>
    <name evidence="3 5" type="primary">egtD</name>
    <name evidence="5" type="ORF">GCM10010393_35620</name>
</gene>
<dbReference type="EC" id="2.1.1.44" evidence="3"/>
<dbReference type="InterPro" id="IPR029063">
    <property type="entry name" value="SAM-dependent_MTases_sf"/>
</dbReference>
<keyword evidence="3" id="KW-0949">S-adenosyl-L-methionine</keyword>
<dbReference type="InterPro" id="IPR017804">
    <property type="entry name" value="MeTrfase_EgtD-like"/>
</dbReference>
<dbReference type="InterPro" id="IPR032888">
    <property type="entry name" value="EgtD_Actinobacteria"/>
</dbReference>
<dbReference type="SUPFAM" id="SSF53335">
    <property type="entry name" value="S-adenosyl-L-methionine-dependent methyltransferases"/>
    <property type="match status" value="1"/>
</dbReference>
<dbReference type="NCBIfam" id="TIGR03438">
    <property type="entry name" value="egtD_ergothio"/>
    <property type="match status" value="1"/>
</dbReference>
<feature type="binding site" evidence="3">
    <location>
        <begin position="281"/>
        <end position="283"/>
    </location>
    <ligand>
        <name>L-histidine</name>
        <dbReference type="ChEBI" id="CHEBI:57595"/>
    </ligand>
</feature>
<dbReference type="Gene3D" id="3.40.50.150">
    <property type="entry name" value="Vaccinia Virus protein VP39"/>
    <property type="match status" value="2"/>
</dbReference>
<feature type="binding site" evidence="3">
    <location>
        <position position="93"/>
    </location>
    <ligand>
        <name>S-adenosyl-L-methionine</name>
        <dbReference type="ChEBI" id="CHEBI:59789"/>
    </ligand>
</feature>
<organism evidence="5 6">
    <name type="scientific">Streptomyces gobitricini</name>
    <dbReference type="NCBI Taxonomy" id="68211"/>
    <lineage>
        <taxon>Bacteria</taxon>
        <taxon>Bacillati</taxon>
        <taxon>Actinomycetota</taxon>
        <taxon>Actinomycetes</taxon>
        <taxon>Kitasatosporales</taxon>
        <taxon>Streptomycetaceae</taxon>
        <taxon>Streptomyces</taxon>
    </lineage>
</organism>
<accession>A0ABN3MH61</accession>
<evidence type="ECO:0000256" key="3">
    <source>
        <dbReference type="HAMAP-Rule" id="MF_02037"/>
    </source>
</evidence>
<keyword evidence="6" id="KW-1185">Reference proteome</keyword>
<comment type="catalytic activity">
    <reaction evidence="3">
        <text>L-histidine + 3 S-adenosyl-L-methionine = hercynine + 3 S-adenosyl-L-homocysteine + 3 H(+)</text>
        <dbReference type="Rhea" id="RHEA:38471"/>
        <dbReference type="ChEBI" id="CHEBI:15378"/>
        <dbReference type="ChEBI" id="CHEBI:15781"/>
        <dbReference type="ChEBI" id="CHEBI:57595"/>
        <dbReference type="ChEBI" id="CHEBI:57856"/>
        <dbReference type="ChEBI" id="CHEBI:59789"/>
        <dbReference type="EC" id="2.1.1.44"/>
    </reaction>
</comment>
<evidence type="ECO:0000256" key="2">
    <source>
        <dbReference type="ARBA" id="ARBA00022679"/>
    </source>
</evidence>
<evidence type="ECO:0000256" key="1">
    <source>
        <dbReference type="ARBA" id="ARBA00022603"/>
    </source>
</evidence>
<feature type="binding site" evidence="3">
    <location>
        <position position="112"/>
    </location>
    <ligand>
        <name>S-adenosyl-L-methionine</name>
        <dbReference type="ChEBI" id="CHEBI:59789"/>
    </ligand>
</feature>
<dbReference type="HAMAP" id="MF_02037">
    <property type="entry name" value="EgtD"/>
    <property type="match status" value="1"/>
</dbReference>
<feature type="binding site" evidence="3">
    <location>
        <position position="57"/>
    </location>
    <ligand>
        <name>L-histidine</name>
        <dbReference type="ChEBI" id="CHEBI:57595"/>
    </ligand>
</feature>